<dbReference type="SUPFAM" id="SSF56954">
    <property type="entry name" value="Outer membrane efflux proteins (OEP)"/>
    <property type="match status" value="1"/>
</dbReference>
<evidence type="ECO:0000256" key="7">
    <source>
        <dbReference type="ARBA" id="ARBA00023237"/>
    </source>
</evidence>
<evidence type="ECO:0000256" key="2">
    <source>
        <dbReference type="ARBA" id="ARBA00007613"/>
    </source>
</evidence>
<comment type="similarity">
    <text evidence="2">Belongs to the outer membrane factor (OMF) (TC 1.B.17) family.</text>
</comment>
<reference evidence="9" key="2">
    <citation type="submission" date="2020-09" db="EMBL/GenBank/DDBJ databases">
        <authorList>
            <person name="Sun Q."/>
            <person name="Sedlacek I."/>
        </authorList>
    </citation>
    <scope>NUCLEOTIDE SEQUENCE</scope>
    <source>
        <strain evidence="9">CCM 7664</strain>
    </source>
</reference>
<organism evidence="9 10">
    <name type="scientific">Oxalicibacterium solurbis</name>
    <dbReference type="NCBI Taxonomy" id="69280"/>
    <lineage>
        <taxon>Bacteria</taxon>
        <taxon>Pseudomonadati</taxon>
        <taxon>Pseudomonadota</taxon>
        <taxon>Betaproteobacteria</taxon>
        <taxon>Burkholderiales</taxon>
        <taxon>Oxalobacteraceae</taxon>
        <taxon>Oxalicibacterium</taxon>
    </lineage>
</organism>
<evidence type="ECO:0000256" key="8">
    <source>
        <dbReference type="SAM" id="Coils"/>
    </source>
</evidence>
<comment type="subcellular location">
    <subcellularLocation>
        <location evidence="1">Cell outer membrane</location>
    </subcellularLocation>
</comment>
<dbReference type="Proteomes" id="UP000627205">
    <property type="component" value="Unassembled WGS sequence"/>
</dbReference>
<evidence type="ECO:0000313" key="10">
    <source>
        <dbReference type="Proteomes" id="UP000627205"/>
    </source>
</evidence>
<evidence type="ECO:0000256" key="3">
    <source>
        <dbReference type="ARBA" id="ARBA00022448"/>
    </source>
</evidence>
<dbReference type="Gene3D" id="1.20.1600.10">
    <property type="entry name" value="Outer membrane efflux proteins (OEP)"/>
    <property type="match status" value="1"/>
</dbReference>
<evidence type="ECO:0000256" key="4">
    <source>
        <dbReference type="ARBA" id="ARBA00022452"/>
    </source>
</evidence>
<dbReference type="NCBIfam" id="TIGR01844">
    <property type="entry name" value="type_I_sec_TolC"/>
    <property type="match status" value="1"/>
</dbReference>
<feature type="coiled-coil region" evidence="8">
    <location>
        <begin position="223"/>
        <end position="250"/>
    </location>
</feature>
<dbReference type="GO" id="GO:0015562">
    <property type="term" value="F:efflux transmembrane transporter activity"/>
    <property type="evidence" value="ECO:0007669"/>
    <property type="project" value="InterPro"/>
</dbReference>
<dbReference type="GO" id="GO:0015288">
    <property type="term" value="F:porin activity"/>
    <property type="evidence" value="ECO:0007669"/>
    <property type="project" value="TreeGrafter"/>
</dbReference>
<dbReference type="Pfam" id="PF02321">
    <property type="entry name" value="OEP"/>
    <property type="match status" value="2"/>
</dbReference>
<comment type="caution">
    <text evidence="9">The sequence shown here is derived from an EMBL/GenBank/DDBJ whole genome shotgun (WGS) entry which is preliminary data.</text>
</comment>
<keyword evidence="5" id="KW-0812">Transmembrane</keyword>
<evidence type="ECO:0000256" key="5">
    <source>
        <dbReference type="ARBA" id="ARBA00022692"/>
    </source>
</evidence>
<gene>
    <name evidence="9" type="ORF">GCM10011430_18510</name>
</gene>
<evidence type="ECO:0000256" key="1">
    <source>
        <dbReference type="ARBA" id="ARBA00004442"/>
    </source>
</evidence>
<dbReference type="AlphaFoldDB" id="A0A8J3F4M9"/>
<sequence length="342" mass="37499">MVRLENLYAYQQSQYIVDQAEAQYEQAVQDLLLRVTQAYFDVSVSQEVIAASTAEIRSLEEQLEQVTRGFKAGTHSVIDMDETKARLGLARSRLVESQNNLEGKNAELEKMTGTHMENLAVLQPSIQLPAPLPRDRHIWMEQARSKNPEVRAQQAAMDAAKSGIKRARAGYAPTLDLIASRGSNYSSNSLTTPNEFDTRANSSQIGLQLNIPIFSGGETNAKVTEAIALKDKSESDLEEAKRQAAVEAQQAFAGVVNGLAQIEALNYAKESGQSSVKGNRLAFKLGVRINLDVLNAEQQLYAARRDLAVARYQTLLHGMKLKASVGSLGEEDLLAVNAMLVH</sequence>
<keyword evidence="7" id="KW-0998">Cell outer membrane</keyword>
<dbReference type="InterPro" id="IPR003423">
    <property type="entry name" value="OMP_efflux"/>
</dbReference>
<keyword evidence="10" id="KW-1185">Reference proteome</keyword>
<keyword evidence="3" id="KW-0813">Transport</keyword>
<dbReference type="InterPro" id="IPR051906">
    <property type="entry name" value="TolC-like"/>
</dbReference>
<dbReference type="GO" id="GO:1990281">
    <property type="term" value="C:efflux pump complex"/>
    <property type="evidence" value="ECO:0007669"/>
    <property type="project" value="TreeGrafter"/>
</dbReference>
<dbReference type="PANTHER" id="PTHR30026:SF20">
    <property type="entry name" value="OUTER MEMBRANE PROTEIN TOLC"/>
    <property type="match status" value="1"/>
</dbReference>
<protein>
    <submittedName>
        <fullName evidence="9">Uncharacterized protein</fullName>
    </submittedName>
</protein>
<dbReference type="PANTHER" id="PTHR30026">
    <property type="entry name" value="OUTER MEMBRANE PROTEIN TOLC"/>
    <property type="match status" value="1"/>
</dbReference>
<keyword evidence="8" id="KW-0175">Coiled coil</keyword>
<dbReference type="GO" id="GO:0009279">
    <property type="term" value="C:cell outer membrane"/>
    <property type="evidence" value="ECO:0007669"/>
    <property type="project" value="UniProtKB-SubCell"/>
</dbReference>
<dbReference type="EMBL" id="BMDP01000002">
    <property type="protein sequence ID" value="GGI54677.1"/>
    <property type="molecule type" value="Genomic_DNA"/>
</dbReference>
<keyword evidence="4" id="KW-1134">Transmembrane beta strand</keyword>
<proteinExistence type="inferred from homology"/>
<accession>A0A8J3F4M9</accession>
<dbReference type="InterPro" id="IPR010130">
    <property type="entry name" value="T1SS_OMP_TolC"/>
</dbReference>
<feature type="coiled-coil region" evidence="8">
    <location>
        <begin position="49"/>
        <end position="114"/>
    </location>
</feature>
<keyword evidence="6" id="KW-0472">Membrane</keyword>
<name>A0A8J3F4M9_9BURK</name>
<evidence type="ECO:0000256" key="6">
    <source>
        <dbReference type="ARBA" id="ARBA00023136"/>
    </source>
</evidence>
<reference evidence="9" key="1">
    <citation type="journal article" date="2014" name="Int. J. Syst. Evol. Microbiol.">
        <title>Complete genome sequence of Corynebacterium casei LMG S-19264T (=DSM 44701T), isolated from a smear-ripened cheese.</title>
        <authorList>
            <consortium name="US DOE Joint Genome Institute (JGI-PGF)"/>
            <person name="Walter F."/>
            <person name="Albersmeier A."/>
            <person name="Kalinowski J."/>
            <person name="Ruckert C."/>
        </authorList>
    </citation>
    <scope>NUCLEOTIDE SEQUENCE</scope>
    <source>
        <strain evidence="9">CCM 7664</strain>
    </source>
</reference>
<evidence type="ECO:0000313" key="9">
    <source>
        <dbReference type="EMBL" id="GGI54677.1"/>
    </source>
</evidence>